<feature type="compositionally biased region" description="Low complexity" evidence="1">
    <location>
        <begin position="98"/>
        <end position="108"/>
    </location>
</feature>
<evidence type="ECO:0000313" key="3">
    <source>
        <dbReference type="Proteomes" id="UP000818029"/>
    </source>
</evidence>
<dbReference type="RefSeq" id="XP_016675358.1">
    <property type="nucleotide sequence ID" value="XM_016819869.1"/>
</dbReference>
<evidence type="ECO:0000256" key="1">
    <source>
        <dbReference type="SAM" id="MobiDB-lite"/>
    </source>
</evidence>
<dbReference type="PaxDb" id="3635-A0A1U8IG79"/>
<reference evidence="4" key="2">
    <citation type="submission" date="2025-08" db="UniProtKB">
        <authorList>
            <consortium name="RefSeq"/>
        </authorList>
    </citation>
    <scope>IDENTIFICATION</scope>
</reference>
<organism evidence="3 4">
    <name type="scientific">Gossypium hirsutum</name>
    <name type="common">Upland cotton</name>
    <name type="synonym">Gossypium mexicanum</name>
    <dbReference type="NCBI Taxonomy" id="3635"/>
    <lineage>
        <taxon>Eukaryota</taxon>
        <taxon>Viridiplantae</taxon>
        <taxon>Streptophyta</taxon>
        <taxon>Embryophyta</taxon>
        <taxon>Tracheophyta</taxon>
        <taxon>Spermatophyta</taxon>
        <taxon>Magnoliopsida</taxon>
        <taxon>eudicotyledons</taxon>
        <taxon>Gunneridae</taxon>
        <taxon>Pentapetalae</taxon>
        <taxon>rosids</taxon>
        <taxon>malvids</taxon>
        <taxon>Malvales</taxon>
        <taxon>Malvaceae</taxon>
        <taxon>Malvoideae</taxon>
        <taxon>Gossypium</taxon>
    </lineage>
</organism>
<reference evidence="3" key="1">
    <citation type="journal article" date="2020" name="Nat. Genet.">
        <title>Genomic diversifications of five Gossypium allopolyploid species and their impact on cotton improvement.</title>
        <authorList>
            <person name="Chen Z.J."/>
            <person name="Sreedasyam A."/>
            <person name="Ando A."/>
            <person name="Song Q."/>
            <person name="De Santiago L.M."/>
            <person name="Hulse-Kemp A.M."/>
            <person name="Ding M."/>
            <person name="Ye W."/>
            <person name="Kirkbride R.C."/>
            <person name="Jenkins J."/>
            <person name="Plott C."/>
            <person name="Lovell J."/>
            <person name="Lin Y.M."/>
            <person name="Vaughn R."/>
            <person name="Liu B."/>
            <person name="Simpson S."/>
            <person name="Scheffler B.E."/>
            <person name="Wen L."/>
            <person name="Saski C.A."/>
            <person name="Grover C.E."/>
            <person name="Hu G."/>
            <person name="Conover J.L."/>
            <person name="Carlson J.W."/>
            <person name="Shu S."/>
            <person name="Boston L.B."/>
            <person name="Williams M."/>
            <person name="Peterson D.G."/>
            <person name="McGee K."/>
            <person name="Jones D.C."/>
            <person name="Wendel J.F."/>
            <person name="Stelly D.M."/>
            <person name="Grimwood J."/>
            <person name="Schmutz J."/>
        </authorList>
    </citation>
    <scope>NUCLEOTIDE SEQUENCE [LARGE SCALE GENOMIC DNA]</scope>
    <source>
        <strain evidence="3">cv. TM-1</strain>
    </source>
</reference>
<keyword evidence="3" id="KW-1185">Reference proteome</keyword>
<protein>
    <recommendedName>
        <fullName evidence="2">Retrovirus-related Pol polyprotein from transposon TNT 1-94-like beta-barrel domain-containing protein</fullName>
    </recommendedName>
</protein>
<dbReference type="AlphaFoldDB" id="A0A1U8IG79"/>
<dbReference type="PANTHER" id="PTHR35317:SF31">
    <property type="entry name" value="DUF4219 DOMAIN-CONTAINING PROTEIN"/>
    <property type="match status" value="1"/>
</dbReference>
<feature type="region of interest" description="Disordered" evidence="1">
    <location>
        <begin position="77"/>
        <end position="111"/>
    </location>
</feature>
<evidence type="ECO:0000313" key="4">
    <source>
        <dbReference type="RefSeq" id="XP_016675358.1"/>
    </source>
</evidence>
<dbReference type="GeneID" id="107894611"/>
<dbReference type="Proteomes" id="UP000818029">
    <property type="component" value="Chromosome A13"/>
</dbReference>
<evidence type="ECO:0000259" key="2">
    <source>
        <dbReference type="Pfam" id="PF22936"/>
    </source>
</evidence>
<dbReference type="PANTHER" id="PTHR35317">
    <property type="entry name" value="OS04G0629600 PROTEIN"/>
    <property type="match status" value="1"/>
</dbReference>
<dbReference type="KEGG" id="ghi:107894611"/>
<gene>
    <name evidence="4" type="primary">LOC107894611</name>
</gene>
<dbReference type="Pfam" id="PF22936">
    <property type="entry name" value="Pol_BBD"/>
    <property type="match status" value="1"/>
</dbReference>
<proteinExistence type="predicted"/>
<dbReference type="InterPro" id="IPR054722">
    <property type="entry name" value="PolX-like_BBD"/>
</dbReference>
<dbReference type="Pfam" id="PF14223">
    <property type="entry name" value="Retrotran_gag_2"/>
    <property type="match status" value="1"/>
</dbReference>
<feature type="domain" description="Retrovirus-related Pol polyprotein from transposon TNT 1-94-like beta-barrel" evidence="2">
    <location>
        <begin position="105"/>
        <end position="177"/>
    </location>
</feature>
<sequence length="195" mass="21648">MKESESIKSYSDRIMAIVNSIRLLGDDFSGKRIVEKVITTLLEKYESKISSLEDSGDLSTISLTELINALYAQEQRRANKMDEHSEGTFQARSKESSRSSSNSSSSSSYKDKGMFRELDTSFVSKVKIGNGKFIEVKGKGNAVICTQSGNKTISEVLFVPDIDQKLLSLGQLLEKGYSLIFEDKTCMIKDLLAKS</sequence>
<name>A0A1U8IG79_GOSHI</name>
<feature type="compositionally biased region" description="Basic and acidic residues" evidence="1">
    <location>
        <begin position="77"/>
        <end position="97"/>
    </location>
</feature>
<dbReference type="OrthoDB" id="1001766at2759"/>
<accession>A0A1U8IG79</accession>